<dbReference type="GO" id="GO:0006580">
    <property type="term" value="P:ethanolamine metabolic process"/>
    <property type="evidence" value="ECO:0007669"/>
    <property type="project" value="TreeGrafter"/>
</dbReference>
<dbReference type="GeneID" id="99984857"/>
<dbReference type="Proteomes" id="UP000199437">
    <property type="component" value="Unassembled WGS sequence"/>
</dbReference>
<keyword evidence="1" id="KW-0732">Signal</keyword>
<dbReference type="PANTHER" id="PTHR46320">
    <property type="entry name" value="GLYCEROPHOSPHODIESTER PHOSPHODIESTERASE 1"/>
    <property type="match status" value="1"/>
</dbReference>
<dbReference type="STRING" id="1267423.SAMN05216290_0093"/>
<protein>
    <submittedName>
        <fullName evidence="3">Glycerophosphoryl diester phosphodiesterase</fullName>
    </submittedName>
</protein>
<dbReference type="OrthoDB" id="384721at2"/>
<dbReference type="RefSeq" id="WP_090256415.1">
    <property type="nucleotide sequence ID" value="NZ_FOIR01000001.1"/>
</dbReference>
<dbReference type="GO" id="GO:0005886">
    <property type="term" value="C:plasma membrane"/>
    <property type="evidence" value="ECO:0007669"/>
    <property type="project" value="TreeGrafter"/>
</dbReference>
<dbReference type="EMBL" id="FOIR01000001">
    <property type="protein sequence ID" value="SEV83688.1"/>
    <property type="molecule type" value="Genomic_DNA"/>
</dbReference>
<dbReference type="InterPro" id="IPR017946">
    <property type="entry name" value="PLC-like_Pdiesterase_TIM-brl"/>
</dbReference>
<feature type="domain" description="GP-PDE" evidence="2">
    <location>
        <begin position="60"/>
        <end position="301"/>
    </location>
</feature>
<dbReference type="CDD" id="cd08566">
    <property type="entry name" value="GDPD_AtGDE_like"/>
    <property type="match status" value="1"/>
</dbReference>
<dbReference type="PROSITE" id="PS51257">
    <property type="entry name" value="PROKAR_LIPOPROTEIN"/>
    <property type="match status" value="1"/>
</dbReference>
<gene>
    <name evidence="3" type="ORF">SAMN05216290_0093</name>
</gene>
<evidence type="ECO:0000313" key="3">
    <source>
        <dbReference type="EMBL" id="SEV83688.1"/>
    </source>
</evidence>
<evidence type="ECO:0000256" key="1">
    <source>
        <dbReference type="SAM" id="SignalP"/>
    </source>
</evidence>
<dbReference type="Gene3D" id="3.20.20.190">
    <property type="entry name" value="Phosphatidylinositol (PI) phosphodiesterase"/>
    <property type="match status" value="1"/>
</dbReference>
<proteinExistence type="predicted"/>
<dbReference type="Pfam" id="PF03009">
    <property type="entry name" value="GDPD"/>
    <property type="match status" value="1"/>
</dbReference>
<reference evidence="4" key="1">
    <citation type="submission" date="2016-10" db="EMBL/GenBank/DDBJ databases">
        <authorList>
            <person name="Varghese N."/>
            <person name="Submissions S."/>
        </authorList>
    </citation>
    <scope>NUCLEOTIDE SEQUENCE [LARGE SCALE GENOMIC DNA]</scope>
    <source>
        <strain evidence="4">CGMCC 1.12402</strain>
    </source>
</reference>
<dbReference type="PROSITE" id="PS51704">
    <property type="entry name" value="GP_PDE"/>
    <property type="match status" value="1"/>
</dbReference>
<accession>A0A1I0M6D4</accession>
<feature type="signal peptide" evidence="1">
    <location>
        <begin position="1"/>
        <end position="21"/>
    </location>
</feature>
<name>A0A1I0M6D4_9BACT</name>
<dbReference type="SUPFAM" id="SSF51695">
    <property type="entry name" value="PLC-like phosphodiesterases"/>
    <property type="match status" value="1"/>
</dbReference>
<evidence type="ECO:0000259" key="2">
    <source>
        <dbReference type="PROSITE" id="PS51704"/>
    </source>
</evidence>
<feature type="chain" id="PRO_5011680857" evidence="1">
    <location>
        <begin position="22"/>
        <end position="317"/>
    </location>
</feature>
<evidence type="ECO:0000313" key="4">
    <source>
        <dbReference type="Proteomes" id="UP000199437"/>
    </source>
</evidence>
<dbReference type="GO" id="GO:0008889">
    <property type="term" value="F:glycerophosphodiester phosphodiesterase activity"/>
    <property type="evidence" value="ECO:0007669"/>
    <property type="project" value="TreeGrafter"/>
</dbReference>
<sequence length="317" mass="34866">MRKLSLAILAGLFLFVSCNNAEKKQEEATVKAQETSFFNTATFEAEGPKAFYAWSTDRIPLVSAHRGGPYPGYPENAIETFANVAEKMPAIIECDIAMTKDSVLVMMHDNTVDRTTNGTGKVAELSWAQLQELKLVDNEGTLTEFEIPTLDEVLEWGFGKVLFTLDVKRGVPFSMVVDAVEAAKMETFAAIISYNANDAKLIYDLNPDLMISVGAGSVEAYEAHKALGIPDENMLAFVGVREPEKAVYDMLHEKGITTILGVLGNLDKQAETRGDQVYAEFVKRGADAMSSDRPIEAAEAIKGLWPSESEKYKFINK</sequence>
<dbReference type="InterPro" id="IPR030395">
    <property type="entry name" value="GP_PDE_dom"/>
</dbReference>
<dbReference type="GO" id="GO:0070291">
    <property type="term" value="P:N-acylethanolamine metabolic process"/>
    <property type="evidence" value="ECO:0007669"/>
    <property type="project" value="TreeGrafter"/>
</dbReference>
<dbReference type="PANTHER" id="PTHR46320:SF1">
    <property type="entry name" value="GLYCEROPHOSPHODIESTER PHOSPHODIESTERASE 1"/>
    <property type="match status" value="1"/>
</dbReference>
<dbReference type="AlphaFoldDB" id="A0A1I0M6D4"/>
<organism evidence="3 4">
    <name type="scientific">Roseivirga pacifica</name>
    <dbReference type="NCBI Taxonomy" id="1267423"/>
    <lineage>
        <taxon>Bacteria</taxon>
        <taxon>Pseudomonadati</taxon>
        <taxon>Bacteroidota</taxon>
        <taxon>Cytophagia</taxon>
        <taxon>Cytophagales</taxon>
        <taxon>Roseivirgaceae</taxon>
        <taxon>Roseivirga</taxon>
    </lineage>
</organism>
<keyword evidence="4" id="KW-1185">Reference proteome</keyword>
<dbReference type="GO" id="GO:0006644">
    <property type="term" value="P:phospholipid metabolic process"/>
    <property type="evidence" value="ECO:0007669"/>
    <property type="project" value="TreeGrafter"/>
</dbReference>